<evidence type="ECO:0000259" key="2">
    <source>
        <dbReference type="Pfam" id="PF19053"/>
    </source>
</evidence>
<feature type="transmembrane region" description="Helical" evidence="1">
    <location>
        <begin position="114"/>
        <end position="134"/>
    </location>
</feature>
<feature type="transmembrane region" description="Helical" evidence="1">
    <location>
        <begin position="315"/>
        <end position="337"/>
    </location>
</feature>
<sequence>MAIDNLLRLSVRIDLTVGDMPVAMADMALPAGSSLAEILEEILELTGAPQISRPWVARTAAGSPIDAGIPLAQTQLEQGGVLVLSPERELPAPIIRDAAEALVELSSENRTKGLLELITLVGFAGLALILLSPLAAQLNLAWRTLIFMLLSMVILVWLPRREATLSHRLLALLIPILAASTAAILVAGPNSTQVLEDPQLLSWVLLSFSATLLLAAVVVQLVFHPHILSTATLITIGLSLLFCTLTTLLWPHPARADFSGPAAATVAAALIFTSVAPYFSAQLAGLRVPTLPTAGQDLSVSDTELKDPVARTRRVTALFDAQLLGLVIVSAPLIFLAVSPNTWFSTAFSCCIMIASALHAIRHHAPIPTWSLMVLACSGFLGALYSLAFAQSPSWFTFAGCVVLVLAVMSVGVWFSKIPPPAPTAVVWLERLESLSIAAALPLALHLLGVFEMLRALDLGWG</sequence>
<dbReference type="HOGENOM" id="CLU_048084_0_0_11"/>
<feature type="transmembrane region" description="Helical" evidence="1">
    <location>
        <begin position="262"/>
        <end position="281"/>
    </location>
</feature>
<feature type="transmembrane region" description="Helical" evidence="1">
    <location>
        <begin position="343"/>
        <end position="361"/>
    </location>
</feature>
<reference evidence="3 4" key="1">
    <citation type="submission" date="2013-02" db="EMBL/GenBank/DDBJ databases">
        <title>The complete genome sequence of Corynebacterium callunae DSM 20147.</title>
        <authorList>
            <person name="Ruckert C."/>
            <person name="Albersmeier A."/>
            <person name="Kalinowski J."/>
        </authorList>
    </citation>
    <scope>NUCLEOTIDE SEQUENCE [LARGE SCALE GENOMIC DNA]</scope>
    <source>
        <strain evidence="3 4">DSM 20147</strain>
    </source>
</reference>
<feature type="transmembrane region" description="Helical" evidence="1">
    <location>
        <begin position="170"/>
        <end position="188"/>
    </location>
</feature>
<dbReference type="EMBL" id="CP004354">
    <property type="protein sequence ID" value="AGG65987.1"/>
    <property type="molecule type" value="Genomic_DNA"/>
</dbReference>
<proteinExistence type="predicted"/>
<evidence type="ECO:0000256" key="1">
    <source>
        <dbReference type="SAM" id="Phobius"/>
    </source>
</evidence>
<feature type="transmembrane region" description="Helical" evidence="1">
    <location>
        <begin position="230"/>
        <end position="250"/>
    </location>
</feature>
<accession>M1USC6</accession>
<name>M1USC6_9CORY</name>
<feature type="transmembrane region" description="Helical" evidence="1">
    <location>
        <begin position="370"/>
        <end position="389"/>
    </location>
</feature>
<evidence type="ECO:0000313" key="4">
    <source>
        <dbReference type="Proteomes" id="UP000011760"/>
    </source>
</evidence>
<dbReference type="Proteomes" id="UP000011760">
    <property type="component" value="Chromosome"/>
</dbReference>
<dbReference type="InterPro" id="IPR044049">
    <property type="entry name" value="EccD_transm"/>
</dbReference>
<protein>
    <submittedName>
        <fullName evidence="3">Membrane protein</fullName>
    </submittedName>
</protein>
<keyword evidence="4" id="KW-1185">Reference proteome</keyword>
<keyword evidence="1" id="KW-1133">Transmembrane helix</keyword>
<dbReference type="OrthoDB" id="4426863at2"/>
<gene>
    <name evidence="3" type="ORF">H924_02665</name>
</gene>
<feature type="domain" description="EccD-like transmembrane" evidence="2">
    <location>
        <begin position="123"/>
        <end position="457"/>
    </location>
</feature>
<dbReference type="eggNOG" id="ENOG5031ZT6">
    <property type="taxonomic scope" value="Bacteria"/>
</dbReference>
<feature type="transmembrane region" description="Helical" evidence="1">
    <location>
        <begin position="200"/>
        <end position="223"/>
    </location>
</feature>
<dbReference type="InterPro" id="IPR006707">
    <property type="entry name" value="T7SS_EccD"/>
</dbReference>
<dbReference type="STRING" id="1121353.H924_02665"/>
<dbReference type="NCBIfam" id="TIGR03920">
    <property type="entry name" value="T7SS_EccD"/>
    <property type="match status" value="1"/>
</dbReference>
<dbReference type="Pfam" id="PF19053">
    <property type="entry name" value="EccD"/>
    <property type="match status" value="1"/>
</dbReference>
<organism evidence="3 4">
    <name type="scientific">Corynebacterium callunae DSM 20147</name>
    <dbReference type="NCBI Taxonomy" id="1121353"/>
    <lineage>
        <taxon>Bacteria</taxon>
        <taxon>Bacillati</taxon>
        <taxon>Actinomycetota</taxon>
        <taxon>Actinomycetes</taxon>
        <taxon>Mycobacteriales</taxon>
        <taxon>Corynebacteriaceae</taxon>
        <taxon>Corynebacterium</taxon>
    </lineage>
</organism>
<feature type="transmembrane region" description="Helical" evidence="1">
    <location>
        <begin position="140"/>
        <end position="158"/>
    </location>
</feature>
<evidence type="ECO:0000313" key="3">
    <source>
        <dbReference type="EMBL" id="AGG65987.1"/>
    </source>
</evidence>
<dbReference type="PATRIC" id="fig|1121353.3.peg.556"/>
<keyword evidence="1" id="KW-0812">Transmembrane</keyword>
<dbReference type="AlphaFoldDB" id="M1USC6"/>
<dbReference type="RefSeq" id="WP_015650433.1">
    <property type="nucleotide sequence ID" value="NC_020506.1"/>
</dbReference>
<dbReference type="KEGG" id="ccn:H924_02665"/>
<keyword evidence="1" id="KW-0472">Membrane</keyword>
<feature type="transmembrane region" description="Helical" evidence="1">
    <location>
        <begin position="395"/>
        <end position="415"/>
    </location>
</feature>